<feature type="compositionally biased region" description="Basic and acidic residues" evidence="1">
    <location>
        <begin position="131"/>
        <end position="158"/>
    </location>
</feature>
<dbReference type="Proteomes" id="UP000245946">
    <property type="component" value="Unassembled WGS sequence"/>
</dbReference>
<dbReference type="EMBL" id="KZ819283">
    <property type="protein sequence ID" value="PWO01319.1"/>
    <property type="molecule type" value="Genomic_DNA"/>
</dbReference>
<reference evidence="2 3" key="1">
    <citation type="journal article" date="2018" name="Mol. Biol. Evol.">
        <title>Broad Genomic Sampling Reveals a Smut Pathogenic Ancestry of the Fungal Clade Ustilaginomycotina.</title>
        <authorList>
            <person name="Kijpornyongpan T."/>
            <person name="Mondo S.J."/>
            <person name="Barry K."/>
            <person name="Sandor L."/>
            <person name="Lee J."/>
            <person name="Lipzen A."/>
            <person name="Pangilinan J."/>
            <person name="LaButti K."/>
            <person name="Hainaut M."/>
            <person name="Henrissat B."/>
            <person name="Grigoriev I.V."/>
            <person name="Spatafora J.W."/>
            <person name="Aime M.C."/>
        </authorList>
    </citation>
    <scope>NUCLEOTIDE SEQUENCE [LARGE SCALE GENOMIC DNA]</scope>
    <source>
        <strain evidence="2 3">MCA 4186</strain>
    </source>
</reference>
<evidence type="ECO:0000313" key="3">
    <source>
        <dbReference type="Proteomes" id="UP000245946"/>
    </source>
</evidence>
<sequence>MQEAHQHVVCLAKRAPSCSARNSAALSTMQARLRVEHTADTAALAGVRAPPHTSAYRPAARTAPPAFSRPSCATVDARRLGRRQTCLRRPMTSADGHTAAAASCASAVHIAPAQRCAAPCTSATLHGSNTHAERATSERAGESEREARDEEVRRGCAR</sequence>
<evidence type="ECO:0000313" key="2">
    <source>
        <dbReference type="EMBL" id="PWO01319.1"/>
    </source>
</evidence>
<keyword evidence="3" id="KW-1185">Reference proteome</keyword>
<gene>
    <name evidence="2" type="ORF">FA09DRAFT_10432</name>
</gene>
<organism evidence="2 3">
    <name type="scientific">Tilletiopsis washingtonensis</name>
    <dbReference type="NCBI Taxonomy" id="58919"/>
    <lineage>
        <taxon>Eukaryota</taxon>
        <taxon>Fungi</taxon>
        <taxon>Dikarya</taxon>
        <taxon>Basidiomycota</taxon>
        <taxon>Ustilaginomycotina</taxon>
        <taxon>Exobasidiomycetes</taxon>
        <taxon>Entylomatales</taxon>
        <taxon>Entylomatales incertae sedis</taxon>
        <taxon>Tilletiopsis</taxon>
    </lineage>
</organism>
<dbReference type="RefSeq" id="XP_025601597.1">
    <property type="nucleotide sequence ID" value="XM_025738958.1"/>
</dbReference>
<accession>A0A316ZJL2</accession>
<feature type="region of interest" description="Disordered" evidence="1">
    <location>
        <begin position="122"/>
        <end position="158"/>
    </location>
</feature>
<dbReference type="AlphaFoldDB" id="A0A316ZJL2"/>
<protein>
    <submittedName>
        <fullName evidence="2">Uncharacterized protein</fullName>
    </submittedName>
</protein>
<dbReference type="GeneID" id="37266504"/>
<name>A0A316ZJL2_9BASI</name>
<evidence type="ECO:0000256" key="1">
    <source>
        <dbReference type="SAM" id="MobiDB-lite"/>
    </source>
</evidence>
<proteinExistence type="predicted"/>